<sequence length="77" mass="8121">MGSPCRSIRRRPGAAGPGDMTGTGHPTTAAYSERQRATDPAPPTAPDQIHTAAPPKHGPERQQVATRRPQGTQQDPS</sequence>
<organism evidence="2 3">
    <name type="scientific">Rubrivivax gelatinosus (strain NBRC 100245 / IL144)</name>
    <dbReference type="NCBI Taxonomy" id="983917"/>
    <lineage>
        <taxon>Bacteria</taxon>
        <taxon>Pseudomonadati</taxon>
        <taxon>Pseudomonadota</taxon>
        <taxon>Betaproteobacteria</taxon>
        <taxon>Burkholderiales</taxon>
        <taxon>Sphaerotilaceae</taxon>
        <taxon>Rubrivivax</taxon>
    </lineage>
</organism>
<name>I0HR99_RUBGI</name>
<evidence type="ECO:0000313" key="2">
    <source>
        <dbReference type="EMBL" id="BAL95536.1"/>
    </source>
</evidence>
<evidence type="ECO:0000313" key="3">
    <source>
        <dbReference type="Proteomes" id="UP000007883"/>
    </source>
</evidence>
<proteinExistence type="predicted"/>
<feature type="region of interest" description="Disordered" evidence="1">
    <location>
        <begin position="1"/>
        <end position="77"/>
    </location>
</feature>
<reference evidence="2 3" key="1">
    <citation type="journal article" date="2012" name="J. Bacteriol.">
        <title>Complete genome sequence of phototrophic betaproteobacterium Rubrivivax gelatinosus IL144.</title>
        <authorList>
            <person name="Nagashima S."/>
            <person name="Kamimura A."/>
            <person name="Shimizu T."/>
            <person name="Nakamura-isaki S."/>
            <person name="Aono E."/>
            <person name="Sakamoto K."/>
            <person name="Ichikawa N."/>
            <person name="Nakazawa H."/>
            <person name="Sekine M."/>
            <person name="Yamazaki S."/>
            <person name="Fujita N."/>
            <person name="Shimada K."/>
            <person name="Hanada S."/>
            <person name="Nagashima K.V.P."/>
        </authorList>
    </citation>
    <scope>NUCLEOTIDE SEQUENCE [LARGE SCALE GENOMIC DNA]</scope>
    <source>
        <strain evidence="3">NBRC 100245 / IL144</strain>
    </source>
</reference>
<dbReference type="EMBL" id="AP012320">
    <property type="protein sequence ID" value="BAL95536.1"/>
    <property type="molecule type" value="Genomic_DNA"/>
</dbReference>
<dbReference type="AlphaFoldDB" id="I0HR99"/>
<protein>
    <submittedName>
        <fullName evidence="2">Uncharacterized protein</fullName>
    </submittedName>
</protein>
<keyword evidence="3" id="KW-1185">Reference proteome</keyword>
<dbReference type="HOGENOM" id="CLU_2635850_0_0_4"/>
<dbReference type="KEGG" id="rge:RGE_21950"/>
<dbReference type="Proteomes" id="UP000007883">
    <property type="component" value="Chromosome"/>
</dbReference>
<accession>I0HR99</accession>
<feature type="compositionally biased region" description="Polar residues" evidence="1">
    <location>
        <begin position="63"/>
        <end position="77"/>
    </location>
</feature>
<evidence type="ECO:0000256" key="1">
    <source>
        <dbReference type="SAM" id="MobiDB-lite"/>
    </source>
</evidence>
<dbReference type="STRING" id="983917.RGE_21950"/>
<gene>
    <name evidence="2" type="ordered locus">RGE_21950</name>
</gene>